<dbReference type="GO" id="GO:0009223">
    <property type="term" value="P:pyrimidine deoxyribonucleotide catabolic process"/>
    <property type="evidence" value="ECO:0007669"/>
    <property type="project" value="TreeGrafter"/>
</dbReference>
<dbReference type="Ensembl" id="ENSOTST00005029394.2">
    <property type="protein sequence ID" value="ENSOTSP00005027207.1"/>
    <property type="gene ID" value="ENSOTSG00005012811.2"/>
</dbReference>
<name>A0A8C8EZJ9_ONCTS</name>
<dbReference type="GO" id="GO:0008253">
    <property type="term" value="F:5'-nucleotidase activity"/>
    <property type="evidence" value="ECO:0007669"/>
    <property type="project" value="TreeGrafter"/>
</dbReference>
<protein>
    <submittedName>
        <fullName evidence="1">Uncharacterized protein</fullName>
    </submittedName>
</protein>
<dbReference type="Proteomes" id="UP000694402">
    <property type="component" value="Unassembled WGS sequence"/>
</dbReference>
<dbReference type="SUPFAM" id="SSF56784">
    <property type="entry name" value="HAD-like"/>
    <property type="match status" value="1"/>
</dbReference>
<proteinExistence type="predicted"/>
<dbReference type="AlphaFoldDB" id="A0A8C8EZJ9"/>
<organism evidence="1 2">
    <name type="scientific">Oncorhynchus tshawytscha</name>
    <name type="common">Chinook salmon</name>
    <name type="synonym">Salmo tshawytscha</name>
    <dbReference type="NCBI Taxonomy" id="74940"/>
    <lineage>
        <taxon>Eukaryota</taxon>
        <taxon>Metazoa</taxon>
        <taxon>Chordata</taxon>
        <taxon>Craniata</taxon>
        <taxon>Vertebrata</taxon>
        <taxon>Euteleostomi</taxon>
        <taxon>Actinopterygii</taxon>
        <taxon>Neopterygii</taxon>
        <taxon>Teleostei</taxon>
        <taxon>Protacanthopterygii</taxon>
        <taxon>Salmoniformes</taxon>
        <taxon>Salmonidae</taxon>
        <taxon>Salmoninae</taxon>
        <taxon>Oncorhynchus</taxon>
    </lineage>
</organism>
<dbReference type="InterPro" id="IPR036412">
    <property type="entry name" value="HAD-like_sf"/>
</dbReference>
<dbReference type="InterPro" id="IPR023214">
    <property type="entry name" value="HAD_sf"/>
</dbReference>
<evidence type="ECO:0000313" key="2">
    <source>
        <dbReference type="Proteomes" id="UP000694402"/>
    </source>
</evidence>
<reference evidence="1" key="2">
    <citation type="submission" date="2025-09" db="UniProtKB">
        <authorList>
            <consortium name="Ensembl"/>
        </authorList>
    </citation>
    <scope>IDENTIFICATION</scope>
</reference>
<evidence type="ECO:0000313" key="1">
    <source>
        <dbReference type="Ensembl" id="ENSOTSP00005027207.1"/>
    </source>
</evidence>
<dbReference type="PANTHER" id="PTHR16504:SF4">
    <property type="entry name" value="5'(3')-DEOXYRIBONUCLEOTIDASE"/>
    <property type="match status" value="1"/>
</dbReference>
<sequence length="85" mass="10067">MSLLPKITLHGFICTSSIKHHIHCPGEKCAWKEKHLNKTMVTGDILIDDTTRHPRRPNSTWEHILFTRLLSWAHDWRAIMESKRR</sequence>
<keyword evidence="2" id="KW-1185">Reference proteome</keyword>
<dbReference type="GO" id="GO:0005739">
    <property type="term" value="C:mitochondrion"/>
    <property type="evidence" value="ECO:0007669"/>
    <property type="project" value="TreeGrafter"/>
</dbReference>
<reference evidence="1" key="1">
    <citation type="submission" date="2025-08" db="UniProtKB">
        <authorList>
            <consortium name="Ensembl"/>
        </authorList>
    </citation>
    <scope>IDENTIFICATION</scope>
</reference>
<dbReference type="PANTHER" id="PTHR16504">
    <property type="entry name" value="5'(3')-DEOXYRIBONUCLEOTIDASE"/>
    <property type="match status" value="1"/>
</dbReference>
<accession>A0A8C8EZJ9</accession>
<dbReference type="Gene3D" id="3.40.50.1000">
    <property type="entry name" value="HAD superfamily/HAD-like"/>
    <property type="match status" value="1"/>
</dbReference>